<dbReference type="GO" id="GO:0051537">
    <property type="term" value="F:2 iron, 2 sulfur cluster binding"/>
    <property type="evidence" value="ECO:0007669"/>
    <property type="project" value="UniProtKB-KW"/>
</dbReference>
<dbReference type="Proteomes" id="UP000294830">
    <property type="component" value="Unassembled WGS sequence"/>
</dbReference>
<dbReference type="AlphaFoldDB" id="A0A4R2EHB4"/>
<keyword evidence="1" id="KW-0001">2Fe-2S</keyword>
<keyword evidence="3" id="KW-0408">Iron</keyword>
<dbReference type="SMART" id="SM00704">
    <property type="entry name" value="ZnF_CDGSH"/>
    <property type="match status" value="1"/>
</dbReference>
<keyword evidence="4" id="KW-0411">Iron-sulfur</keyword>
<keyword evidence="2" id="KW-0479">Metal-binding</keyword>
<evidence type="ECO:0000256" key="1">
    <source>
        <dbReference type="ARBA" id="ARBA00022714"/>
    </source>
</evidence>
<name>A0A4R2EHB4_9BACT</name>
<keyword evidence="7" id="KW-1185">Reference proteome</keyword>
<evidence type="ECO:0000256" key="4">
    <source>
        <dbReference type="ARBA" id="ARBA00023014"/>
    </source>
</evidence>
<dbReference type="InterPro" id="IPR042216">
    <property type="entry name" value="MitoNEET_CISD"/>
</dbReference>
<dbReference type="Pfam" id="PF09360">
    <property type="entry name" value="zf-CDGSH"/>
    <property type="match status" value="1"/>
</dbReference>
<evidence type="ECO:0000313" key="7">
    <source>
        <dbReference type="Proteomes" id="UP000294830"/>
    </source>
</evidence>
<comment type="caution">
    <text evidence="6">The sequence shown here is derived from an EMBL/GenBank/DDBJ whole genome shotgun (WGS) entry which is preliminary data.</text>
</comment>
<protein>
    <submittedName>
        <fullName evidence="6">CDGSH-type Zn-finger protein</fullName>
    </submittedName>
</protein>
<reference evidence="6 7" key="1">
    <citation type="submission" date="2019-03" db="EMBL/GenBank/DDBJ databases">
        <title>Genomic Encyclopedia of Archaeal and Bacterial Type Strains, Phase II (KMG-II): from individual species to whole genera.</title>
        <authorList>
            <person name="Goeker M."/>
        </authorList>
    </citation>
    <scope>NUCLEOTIDE SEQUENCE [LARGE SCALE GENOMIC DNA]</scope>
    <source>
        <strain evidence="6 7">RL-C</strain>
    </source>
</reference>
<sequence>MDKNKRKYSNDEITVYWRPTECVHASICFTELLSVFNPQKRPWVNMSGASTEAIIDIVNRCPTRALTFSWNDGAKNDTETSEKVEKDMKGIQQEFAGVKHEDKPAEVKVMRNGPLLITGSFRMIGPDGNEMKRLQMASICRCGQSGSLPFCDGSHFKAGFEG</sequence>
<feature type="domain" description="Iron-binding zinc finger CDGSH type" evidence="5">
    <location>
        <begin position="124"/>
        <end position="161"/>
    </location>
</feature>
<dbReference type="Pfam" id="PF06902">
    <property type="entry name" value="Fer4_19"/>
    <property type="match status" value="1"/>
</dbReference>
<proteinExistence type="predicted"/>
<evidence type="ECO:0000313" key="6">
    <source>
        <dbReference type="EMBL" id="TCN66462.1"/>
    </source>
</evidence>
<dbReference type="EMBL" id="SLWB01000009">
    <property type="protein sequence ID" value="TCN66462.1"/>
    <property type="molecule type" value="Genomic_DNA"/>
</dbReference>
<evidence type="ECO:0000256" key="3">
    <source>
        <dbReference type="ARBA" id="ARBA00023004"/>
    </source>
</evidence>
<dbReference type="RefSeq" id="WP_131839586.1">
    <property type="nucleotide sequence ID" value="NZ_SLWB01000009.1"/>
</dbReference>
<dbReference type="GO" id="GO:0005737">
    <property type="term" value="C:cytoplasm"/>
    <property type="evidence" value="ECO:0007669"/>
    <property type="project" value="UniProtKB-ARBA"/>
</dbReference>
<evidence type="ECO:0000259" key="5">
    <source>
        <dbReference type="SMART" id="SM00704"/>
    </source>
</evidence>
<dbReference type="OrthoDB" id="9795032at2"/>
<evidence type="ECO:0000256" key="2">
    <source>
        <dbReference type="ARBA" id="ARBA00022723"/>
    </source>
</evidence>
<accession>A0A4R2EHB4</accession>
<dbReference type="GO" id="GO:0046872">
    <property type="term" value="F:metal ion binding"/>
    <property type="evidence" value="ECO:0007669"/>
    <property type="project" value="UniProtKB-KW"/>
</dbReference>
<dbReference type="InterPro" id="IPR018967">
    <property type="entry name" value="FeS-contain_CDGSH-typ"/>
</dbReference>
<organism evidence="6 7">
    <name type="scientific">Acetobacteroides hydrogenigenes</name>
    <dbReference type="NCBI Taxonomy" id="979970"/>
    <lineage>
        <taxon>Bacteria</taxon>
        <taxon>Pseudomonadati</taxon>
        <taxon>Bacteroidota</taxon>
        <taxon>Bacteroidia</taxon>
        <taxon>Bacteroidales</taxon>
        <taxon>Rikenellaceae</taxon>
        <taxon>Acetobacteroides</taxon>
    </lineage>
</organism>
<dbReference type="Gene3D" id="3.40.5.90">
    <property type="entry name" value="CDGSH iron-sulfur domain, mitoNEET-type"/>
    <property type="match status" value="1"/>
</dbReference>
<dbReference type="InterPro" id="IPR010693">
    <property type="entry name" value="Divergent_4Fe-4S_mono-cluster"/>
</dbReference>
<gene>
    <name evidence="6" type="ORF">CLV25_10991</name>
</gene>